<gene>
    <name evidence="2" type="ORF">EOI86_04660</name>
</gene>
<evidence type="ECO:0000313" key="2">
    <source>
        <dbReference type="EMBL" id="RVU38577.1"/>
    </source>
</evidence>
<reference evidence="3" key="1">
    <citation type="submission" date="2019-01" db="EMBL/GenBank/DDBJ databases">
        <title>Gri0909 isolated from a small marine red alga.</title>
        <authorList>
            <person name="Kim J."/>
            <person name="Jeong S.E."/>
            <person name="Jeon C.O."/>
        </authorList>
    </citation>
    <scope>NUCLEOTIDE SEQUENCE [LARGE SCALE GENOMIC DNA]</scope>
    <source>
        <strain evidence="3">Gri0909</strain>
    </source>
</reference>
<comment type="caution">
    <text evidence="2">The sequence shown here is derived from an EMBL/GenBank/DDBJ whole genome shotgun (WGS) entry which is preliminary data.</text>
</comment>
<dbReference type="InterPro" id="IPR001932">
    <property type="entry name" value="PPM-type_phosphatase-like_dom"/>
</dbReference>
<sequence>MAWLAAVDYRQGTRHKAHQMPCHDFGTVAKPTWDSVVGSIAEGTARGRLSHIGAQVAAKTAAESLDEITRTGTLPDETDLRRILKRVRLVLTHEAAERNCDLSDLATTLIAFALTPDKIAALQLGEGFLIAASPARPYHSVGGNDTGAPRFVTDEDAEDAVAIAVDEGPVSFIAAGTNGLQTLSISAEDGRPHSPFLRPLNRYLSTAESDDEIHMGIREFLRSDRLAERVDDDMTLMLCGWRSEPGWENRAG</sequence>
<name>A0A3S2W6Q2_9PROT</name>
<keyword evidence="3" id="KW-1185">Reference proteome</keyword>
<accession>A0A3S2W6Q2</accession>
<feature type="domain" description="PPM-type phosphatase" evidence="1">
    <location>
        <begin position="12"/>
        <end position="212"/>
    </location>
</feature>
<dbReference type="AlphaFoldDB" id="A0A3S2W6Q2"/>
<organism evidence="2 3">
    <name type="scientific">Hwanghaeella grinnelliae</name>
    <dbReference type="NCBI Taxonomy" id="2500179"/>
    <lineage>
        <taxon>Bacteria</taxon>
        <taxon>Pseudomonadati</taxon>
        <taxon>Pseudomonadota</taxon>
        <taxon>Alphaproteobacteria</taxon>
        <taxon>Rhodospirillales</taxon>
        <taxon>Rhodospirillaceae</taxon>
        <taxon>Hwanghaeella</taxon>
    </lineage>
</organism>
<evidence type="ECO:0000259" key="1">
    <source>
        <dbReference type="Pfam" id="PF13672"/>
    </source>
</evidence>
<dbReference type="EMBL" id="SADE01000001">
    <property type="protein sequence ID" value="RVU38577.1"/>
    <property type="molecule type" value="Genomic_DNA"/>
</dbReference>
<dbReference type="OrthoDB" id="9805674at2"/>
<protein>
    <submittedName>
        <fullName evidence="2">Protein phosphatase 2C domain-containing protein</fullName>
    </submittedName>
</protein>
<proteinExistence type="predicted"/>
<evidence type="ECO:0000313" key="3">
    <source>
        <dbReference type="Proteomes" id="UP000287447"/>
    </source>
</evidence>
<dbReference type="Pfam" id="PF13672">
    <property type="entry name" value="PP2C_2"/>
    <property type="match status" value="1"/>
</dbReference>
<dbReference type="RefSeq" id="WP_127763949.1">
    <property type="nucleotide sequence ID" value="NZ_SADE01000001.1"/>
</dbReference>
<dbReference type="Proteomes" id="UP000287447">
    <property type="component" value="Unassembled WGS sequence"/>
</dbReference>